<reference evidence="3 4" key="1">
    <citation type="journal article" date="2003" name="DNA Res.">
        <title>Complete genome structure of Gloeobacter violaceus PCC 7421, a cyanobacterium that lacks thylakoids.</title>
        <authorList>
            <person name="Nakamura Y."/>
            <person name="Kaneko T."/>
            <person name="Sato S."/>
            <person name="Mimuro M."/>
            <person name="Miyashita H."/>
            <person name="Tsuchiya T."/>
            <person name="Sasamoto S."/>
            <person name="Watanabe A."/>
            <person name="Kawashima K."/>
            <person name="Kishida Y."/>
            <person name="Kiyokawa C."/>
            <person name="Kohara M."/>
            <person name="Matsumoto M."/>
            <person name="Matsuno A."/>
            <person name="Nakazaki N."/>
            <person name="Shimpo S."/>
            <person name="Takeuchi C."/>
            <person name="Yamada M."/>
            <person name="Tabata S."/>
        </authorList>
    </citation>
    <scope>NUCLEOTIDE SEQUENCE [LARGE SCALE GENOMIC DNA]</scope>
    <source>
        <strain evidence="4">ATCC 29082 / PCC 7421</strain>
    </source>
</reference>
<dbReference type="InterPro" id="IPR011055">
    <property type="entry name" value="Dup_hybrid_motif"/>
</dbReference>
<dbReference type="STRING" id="251221.gene:10759826"/>
<dbReference type="EnsemblBacteria" id="BAC90271">
    <property type="protein sequence ID" value="BAC90271"/>
    <property type="gene ID" value="BAC90271"/>
</dbReference>
<dbReference type="Pfam" id="PF01551">
    <property type="entry name" value="Peptidase_M23"/>
    <property type="match status" value="1"/>
</dbReference>
<dbReference type="OrthoDB" id="507840at2"/>
<evidence type="ECO:0000313" key="3">
    <source>
        <dbReference type="EMBL" id="BAC90271.1"/>
    </source>
</evidence>
<dbReference type="GO" id="GO:0004222">
    <property type="term" value="F:metalloendopeptidase activity"/>
    <property type="evidence" value="ECO:0000318"/>
    <property type="project" value="GO_Central"/>
</dbReference>
<feature type="domain" description="M23ase beta-sheet core" evidence="2">
    <location>
        <begin position="170"/>
        <end position="259"/>
    </location>
</feature>
<dbReference type="AlphaFoldDB" id="Q7NI54"/>
<dbReference type="Proteomes" id="UP000000557">
    <property type="component" value="Chromosome"/>
</dbReference>
<dbReference type="PANTHER" id="PTHR21666">
    <property type="entry name" value="PEPTIDASE-RELATED"/>
    <property type="match status" value="1"/>
</dbReference>
<dbReference type="CDD" id="cd12797">
    <property type="entry name" value="M23_peptidase"/>
    <property type="match status" value="1"/>
</dbReference>
<gene>
    <name evidence="3" type="ordered locus">gll2330</name>
</gene>
<dbReference type="EMBL" id="BA000045">
    <property type="protein sequence ID" value="BAC90271.1"/>
    <property type="molecule type" value="Genomic_DNA"/>
</dbReference>
<accession>Q7NI54</accession>
<evidence type="ECO:0000259" key="2">
    <source>
        <dbReference type="Pfam" id="PF01551"/>
    </source>
</evidence>
<dbReference type="Gene3D" id="2.70.70.10">
    <property type="entry name" value="Glucose Permease (Domain IIA)"/>
    <property type="match status" value="1"/>
</dbReference>
<proteinExistence type="predicted"/>
<sequence length="275" mass="28506">MPDPVVHPPGYQPGWHRWAFAINSCSFAPLERYCMPPRLSSALLCAVLIAALGIPWAVSASQEAMGSAVSLIDPASPQVLPEAIPIPAAPLRLKISRPSPRRLPKPPRVGARPAQAAVPLAVAAPLLDSLVPVEVPEATTEALVSPLSVAAPVIAPFGERIHLLTGAVTFHRGIDLAAAQGTPVAAAAAGLVLAAGATGPLGNAVVLGHSEGGRSRYGHLQEVLVRPGEWVQKGAPIGRVGSSGLATAPYLHFEYWRKSATATWQAIDPATLLSL</sequence>
<dbReference type="PhylomeDB" id="Q7NI54"/>
<evidence type="ECO:0000313" key="4">
    <source>
        <dbReference type="Proteomes" id="UP000000557"/>
    </source>
</evidence>
<keyword evidence="1" id="KW-0732">Signal</keyword>
<dbReference type="HOGENOM" id="CLU_1011067_0_0_3"/>
<dbReference type="eggNOG" id="COG0739">
    <property type="taxonomic scope" value="Bacteria"/>
</dbReference>
<dbReference type="InterPro" id="IPR050570">
    <property type="entry name" value="Cell_wall_metabolism_enzyme"/>
</dbReference>
<dbReference type="SUPFAM" id="SSF51261">
    <property type="entry name" value="Duplicated hybrid motif"/>
    <property type="match status" value="1"/>
</dbReference>
<reference evidence="3 4" key="2">
    <citation type="journal article" date="2003" name="DNA Res.">
        <title>Complete genome structure of Gloeobacter violaceus PCC 7421, a cyanobacterium that lacks thylakoids (supplement).</title>
        <authorList>
            <person name="Nakamura Y."/>
            <person name="Kaneko T."/>
            <person name="Sato S."/>
            <person name="Mimuro M."/>
            <person name="Miyashita H."/>
            <person name="Tsuchiya T."/>
            <person name="Sasamoto S."/>
            <person name="Watanabe A."/>
            <person name="Kawashima K."/>
            <person name="Kishida Y."/>
            <person name="Kiyokawa C."/>
            <person name="Kohara M."/>
            <person name="Matsumoto M."/>
            <person name="Matsuno A."/>
            <person name="Nakazaki N."/>
            <person name="Shimpo S."/>
            <person name="Takeuchi C."/>
            <person name="Yamada M."/>
            <person name="Tabata S."/>
        </authorList>
    </citation>
    <scope>NUCLEOTIDE SEQUENCE [LARGE SCALE GENOMIC DNA]</scope>
    <source>
        <strain evidence="4">ATCC 29082 / PCC 7421</strain>
    </source>
</reference>
<name>Q7NI54_GLOVI</name>
<dbReference type="PANTHER" id="PTHR21666:SF289">
    <property type="entry name" value="L-ALA--D-GLU ENDOPEPTIDASE"/>
    <property type="match status" value="1"/>
</dbReference>
<organism evidence="3 4">
    <name type="scientific">Gloeobacter violaceus (strain ATCC 29082 / PCC 7421)</name>
    <dbReference type="NCBI Taxonomy" id="251221"/>
    <lineage>
        <taxon>Bacteria</taxon>
        <taxon>Bacillati</taxon>
        <taxon>Cyanobacteriota</taxon>
        <taxon>Cyanophyceae</taxon>
        <taxon>Gloeobacterales</taxon>
        <taxon>Gloeobacteraceae</taxon>
        <taxon>Gloeobacter</taxon>
    </lineage>
</organism>
<protein>
    <submittedName>
        <fullName evidence="3">Gll2330 protein</fullName>
    </submittedName>
</protein>
<dbReference type="KEGG" id="gvi:gll2330"/>
<dbReference type="InParanoid" id="Q7NI54"/>
<keyword evidence="4" id="KW-1185">Reference proteome</keyword>
<dbReference type="InterPro" id="IPR016047">
    <property type="entry name" value="M23ase_b-sheet_dom"/>
</dbReference>
<evidence type="ECO:0000256" key="1">
    <source>
        <dbReference type="ARBA" id="ARBA00022729"/>
    </source>
</evidence>